<evidence type="ECO:0000256" key="17">
    <source>
        <dbReference type="SAM" id="SignalP"/>
    </source>
</evidence>
<dbReference type="GO" id="GO:0015344">
    <property type="term" value="F:siderophore uptake transmembrane transporter activity"/>
    <property type="evidence" value="ECO:0007669"/>
    <property type="project" value="TreeGrafter"/>
</dbReference>
<keyword evidence="21" id="KW-1185">Reference proteome</keyword>
<evidence type="ECO:0000256" key="5">
    <source>
        <dbReference type="ARBA" id="ARBA00022496"/>
    </source>
</evidence>
<dbReference type="CDD" id="cd01347">
    <property type="entry name" value="ligand_gated_channel"/>
    <property type="match status" value="1"/>
</dbReference>
<dbReference type="InterPro" id="IPR037066">
    <property type="entry name" value="Plug_dom_sf"/>
</dbReference>
<dbReference type="PANTHER" id="PTHR32552">
    <property type="entry name" value="FERRICHROME IRON RECEPTOR-RELATED"/>
    <property type="match status" value="1"/>
</dbReference>
<dbReference type="InterPro" id="IPR039426">
    <property type="entry name" value="TonB-dep_rcpt-like"/>
</dbReference>
<keyword evidence="9" id="KW-0406">Ion transport</keyword>
<dbReference type="InterPro" id="IPR012910">
    <property type="entry name" value="Plug_dom"/>
</dbReference>
<dbReference type="GO" id="GO:0038023">
    <property type="term" value="F:signaling receptor activity"/>
    <property type="evidence" value="ECO:0007669"/>
    <property type="project" value="InterPro"/>
</dbReference>
<keyword evidence="12 20" id="KW-0675">Receptor</keyword>
<evidence type="ECO:0000256" key="13">
    <source>
        <dbReference type="ARBA" id="ARBA00023237"/>
    </source>
</evidence>
<comment type="subcellular location">
    <subcellularLocation>
        <location evidence="1 14">Cell outer membrane</location>
        <topology evidence="1 14">Multi-pass membrane protein</topology>
    </subcellularLocation>
</comment>
<accession>A0A969WCT7</accession>
<proteinExistence type="inferred from homology"/>
<evidence type="ECO:0000256" key="4">
    <source>
        <dbReference type="ARBA" id="ARBA00022452"/>
    </source>
</evidence>
<dbReference type="NCBIfam" id="TIGR01783">
    <property type="entry name" value="TonB-siderophor"/>
    <property type="match status" value="1"/>
</dbReference>
<evidence type="ECO:0000256" key="11">
    <source>
        <dbReference type="ARBA" id="ARBA00023136"/>
    </source>
</evidence>
<evidence type="ECO:0000256" key="16">
    <source>
        <dbReference type="SAM" id="MobiDB-lite"/>
    </source>
</evidence>
<keyword evidence="13 14" id="KW-0998">Cell outer membrane</keyword>
<evidence type="ECO:0000256" key="12">
    <source>
        <dbReference type="ARBA" id="ARBA00023170"/>
    </source>
</evidence>
<protein>
    <submittedName>
        <fullName evidence="20">TonB-dependent siderophore receptor</fullName>
    </submittedName>
</protein>
<keyword evidence="5" id="KW-0410">Iron transport</keyword>
<evidence type="ECO:0000256" key="14">
    <source>
        <dbReference type="PROSITE-ProRule" id="PRU01360"/>
    </source>
</evidence>
<keyword evidence="7 17" id="KW-0732">Signal</keyword>
<evidence type="ECO:0000256" key="15">
    <source>
        <dbReference type="RuleBase" id="RU003357"/>
    </source>
</evidence>
<dbReference type="SUPFAM" id="SSF56935">
    <property type="entry name" value="Porins"/>
    <property type="match status" value="1"/>
</dbReference>
<feature type="chain" id="PRO_5036694778" evidence="17">
    <location>
        <begin position="22"/>
        <end position="709"/>
    </location>
</feature>
<evidence type="ECO:0000256" key="10">
    <source>
        <dbReference type="ARBA" id="ARBA00023077"/>
    </source>
</evidence>
<gene>
    <name evidence="20" type="ORF">G7Y82_16190</name>
</gene>
<name>A0A969WCT7_9GAMM</name>
<evidence type="ECO:0000313" key="20">
    <source>
        <dbReference type="EMBL" id="NKF23854.1"/>
    </source>
</evidence>
<evidence type="ECO:0000256" key="9">
    <source>
        <dbReference type="ARBA" id="ARBA00023065"/>
    </source>
</evidence>
<dbReference type="EMBL" id="JAAVXB010000010">
    <property type="protein sequence ID" value="NKF23854.1"/>
    <property type="molecule type" value="Genomic_DNA"/>
</dbReference>
<evidence type="ECO:0000256" key="7">
    <source>
        <dbReference type="ARBA" id="ARBA00022729"/>
    </source>
</evidence>
<dbReference type="GO" id="GO:0015891">
    <property type="term" value="P:siderophore transport"/>
    <property type="evidence" value="ECO:0007669"/>
    <property type="project" value="InterPro"/>
</dbReference>
<sequence>MLRPSIFVLLAGSTFAASAWAADAAPDGDAVRDDGIAEIVVTQRAQKLYRVDQTDVGKVPAAPLDVPQAVQIVNAQLIQDQGARDITDLYRQVPGISANNYATVTMRGFSQDVNYYDGLRGDPFQTFSVPQLFTIQRVEFLKGPAGMLYGPGAPGGAVNYVTKKPSDQFAANLRAIGGDYDRYGASGDVTGPLTADRAITGRAGVFYEHYDSFRHNAQSKTWIGDGGLGFRLAPQTKLVLQVTDYHQDLPGNRLRGIPVDENGHFLAKRSWNVNEKFDFIRYNGLVTQARLDSQLSDAWSFNASARWFDYHEFQEYHEPLKLVDTDDDGVDDAVTRQFRWQRRHVTGISGGSNLIGRFGGDDFIHHTVLAGADWYRENSDSQLKSTNDVPSLSLSDPQYGQTSIADYDLDALTPTLADARALRYGVYAQEQLGLGAHVIVVAGLRHDWFDDRDRETQSSYDDDATTKRFGLIVKPRSDMSLYVSWSDTFEPQDVDDQSTTAGGPFKPQTGSQVEGGIKTDLLDGRIQSTLAVYRIVRKNTLQVDDSKDPVDGVDQLAPIGEVTSKGIEASVTADLTQNWVLTGNYAYNDARITGSVDGQSIDHSVGDRFPNAPHQQAGLWTRYQIAPTGTALAAGLQYVSSQLDRDGDHLKGFTIADASATQSLPGGAEAMLRVENIFDRYYATSGFTGPKGAYVGRPRTVWIELRKHF</sequence>
<evidence type="ECO:0000256" key="1">
    <source>
        <dbReference type="ARBA" id="ARBA00004571"/>
    </source>
</evidence>
<dbReference type="InterPro" id="IPR036942">
    <property type="entry name" value="Beta-barrel_TonB_sf"/>
</dbReference>
<evidence type="ECO:0000259" key="18">
    <source>
        <dbReference type="Pfam" id="PF00593"/>
    </source>
</evidence>
<evidence type="ECO:0000256" key="6">
    <source>
        <dbReference type="ARBA" id="ARBA00022692"/>
    </source>
</evidence>
<feature type="signal peptide" evidence="17">
    <location>
        <begin position="1"/>
        <end position="21"/>
    </location>
</feature>
<evidence type="ECO:0000313" key="21">
    <source>
        <dbReference type="Proteomes" id="UP000653472"/>
    </source>
</evidence>
<dbReference type="Pfam" id="PF07715">
    <property type="entry name" value="Plug"/>
    <property type="match status" value="1"/>
</dbReference>
<reference evidence="20" key="1">
    <citation type="submission" date="2020-03" db="EMBL/GenBank/DDBJ databases">
        <title>Solimonas marina sp. nov., isolated from deep seawater of the Pacific Ocean.</title>
        <authorList>
            <person name="Liu X."/>
            <person name="Lai Q."/>
            <person name="Sun F."/>
            <person name="Gai Y."/>
            <person name="Li G."/>
            <person name="Shao Z."/>
        </authorList>
    </citation>
    <scope>NUCLEOTIDE SEQUENCE</scope>
    <source>
        <strain evidence="20">C16B3</strain>
    </source>
</reference>
<keyword evidence="3 14" id="KW-0813">Transport</keyword>
<evidence type="ECO:0000256" key="8">
    <source>
        <dbReference type="ARBA" id="ARBA00023004"/>
    </source>
</evidence>
<keyword evidence="4 14" id="KW-1134">Transmembrane beta strand</keyword>
<evidence type="ECO:0000256" key="3">
    <source>
        <dbReference type="ARBA" id="ARBA00022448"/>
    </source>
</evidence>
<dbReference type="PANTHER" id="PTHR32552:SF68">
    <property type="entry name" value="FERRICHROME OUTER MEMBRANE TRANSPORTER_PHAGE RECEPTOR"/>
    <property type="match status" value="1"/>
</dbReference>
<comment type="caution">
    <text evidence="20">The sequence shown here is derived from an EMBL/GenBank/DDBJ whole genome shotgun (WGS) entry which is preliminary data.</text>
</comment>
<keyword evidence="8" id="KW-0408">Iron</keyword>
<keyword evidence="10 15" id="KW-0798">TonB box</keyword>
<keyword evidence="11 14" id="KW-0472">Membrane</keyword>
<dbReference type="Pfam" id="PF00593">
    <property type="entry name" value="TonB_dep_Rec_b-barrel"/>
    <property type="match status" value="1"/>
</dbReference>
<dbReference type="InterPro" id="IPR000531">
    <property type="entry name" value="Beta-barrel_TonB"/>
</dbReference>
<dbReference type="Gene3D" id="2.40.170.20">
    <property type="entry name" value="TonB-dependent receptor, beta-barrel domain"/>
    <property type="match status" value="1"/>
</dbReference>
<keyword evidence="6 14" id="KW-0812">Transmembrane</keyword>
<organism evidence="20 21">
    <name type="scientific">Solimonas marina</name>
    <dbReference type="NCBI Taxonomy" id="2714601"/>
    <lineage>
        <taxon>Bacteria</taxon>
        <taxon>Pseudomonadati</taxon>
        <taxon>Pseudomonadota</taxon>
        <taxon>Gammaproteobacteria</taxon>
        <taxon>Nevskiales</taxon>
        <taxon>Nevskiaceae</taxon>
        <taxon>Solimonas</taxon>
    </lineage>
</organism>
<dbReference type="RefSeq" id="WP_168149180.1">
    <property type="nucleotide sequence ID" value="NZ_JAAVXB010000010.1"/>
</dbReference>
<comment type="similarity">
    <text evidence="2 14 15">Belongs to the TonB-dependent receptor family.</text>
</comment>
<feature type="region of interest" description="Disordered" evidence="16">
    <location>
        <begin position="494"/>
        <end position="514"/>
    </location>
</feature>
<feature type="domain" description="TonB-dependent receptor plug" evidence="19">
    <location>
        <begin position="64"/>
        <end position="157"/>
    </location>
</feature>
<dbReference type="AlphaFoldDB" id="A0A969WCT7"/>
<dbReference type="Proteomes" id="UP000653472">
    <property type="component" value="Unassembled WGS sequence"/>
</dbReference>
<feature type="domain" description="TonB-dependent receptor-like beta-barrel" evidence="18">
    <location>
        <begin position="250"/>
        <end position="676"/>
    </location>
</feature>
<dbReference type="PROSITE" id="PS52016">
    <property type="entry name" value="TONB_DEPENDENT_REC_3"/>
    <property type="match status" value="1"/>
</dbReference>
<evidence type="ECO:0000259" key="19">
    <source>
        <dbReference type="Pfam" id="PF07715"/>
    </source>
</evidence>
<dbReference type="GO" id="GO:0009279">
    <property type="term" value="C:cell outer membrane"/>
    <property type="evidence" value="ECO:0007669"/>
    <property type="project" value="UniProtKB-SubCell"/>
</dbReference>
<dbReference type="Gene3D" id="2.170.130.10">
    <property type="entry name" value="TonB-dependent receptor, plug domain"/>
    <property type="match status" value="1"/>
</dbReference>
<dbReference type="InterPro" id="IPR010105">
    <property type="entry name" value="TonB_sidphr_rcpt"/>
</dbReference>
<evidence type="ECO:0000256" key="2">
    <source>
        <dbReference type="ARBA" id="ARBA00009810"/>
    </source>
</evidence>